<organism evidence="2 3">
    <name type="scientific">Streptomyces fragilis</name>
    <dbReference type="NCBI Taxonomy" id="67301"/>
    <lineage>
        <taxon>Bacteria</taxon>
        <taxon>Bacillati</taxon>
        <taxon>Actinomycetota</taxon>
        <taxon>Actinomycetes</taxon>
        <taxon>Kitasatosporales</taxon>
        <taxon>Streptomycetaceae</taxon>
        <taxon>Streptomyces</taxon>
    </lineage>
</organism>
<accession>A0ABV2YDZ5</accession>
<feature type="region of interest" description="Disordered" evidence="1">
    <location>
        <begin position="56"/>
        <end position="75"/>
    </location>
</feature>
<evidence type="ECO:0000256" key="1">
    <source>
        <dbReference type="SAM" id="MobiDB-lite"/>
    </source>
</evidence>
<proteinExistence type="predicted"/>
<keyword evidence="3" id="KW-1185">Reference proteome</keyword>
<dbReference type="Proteomes" id="UP001550850">
    <property type="component" value="Unassembled WGS sequence"/>
</dbReference>
<protein>
    <submittedName>
        <fullName evidence="2">Uncharacterized protein</fullName>
    </submittedName>
</protein>
<reference evidence="2 3" key="1">
    <citation type="submission" date="2024-06" db="EMBL/GenBank/DDBJ databases">
        <title>The Natural Products Discovery Center: Release of the First 8490 Sequenced Strains for Exploring Actinobacteria Biosynthetic Diversity.</title>
        <authorList>
            <person name="Kalkreuter E."/>
            <person name="Kautsar S.A."/>
            <person name="Yang D."/>
            <person name="Bader C.D."/>
            <person name="Teijaro C.N."/>
            <person name="Fluegel L."/>
            <person name="Davis C.M."/>
            <person name="Simpson J.R."/>
            <person name="Lauterbach L."/>
            <person name="Steele A.D."/>
            <person name="Gui C."/>
            <person name="Meng S."/>
            <person name="Li G."/>
            <person name="Viehrig K."/>
            <person name="Ye F."/>
            <person name="Su P."/>
            <person name="Kiefer A.F."/>
            <person name="Nichols A."/>
            <person name="Cepeda A.J."/>
            <person name="Yan W."/>
            <person name="Fan B."/>
            <person name="Jiang Y."/>
            <person name="Adhikari A."/>
            <person name="Zheng C.-J."/>
            <person name="Schuster L."/>
            <person name="Cowan T.M."/>
            <person name="Smanski M.J."/>
            <person name="Chevrette M.G."/>
            <person name="De Carvalho L.P.S."/>
            <person name="Shen B."/>
        </authorList>
    </citation>
    <scope>NUCLEOTIDE SEQUENCE [LARGE SCALE GENOMIC DNA]</scope>
    <source>
        <strain evidence="2 3">NPDC038104</strain>
    </source>
</reference>
<dbReference type="EMBL" id="JBEZUR010000007">
    <property type="protein sequence ID" value="MEU3553951.1"/>
    <property type="molecule type" value="Genomic_DNA"/>
</dbReference>
<gene>
    <name evidence="2" type="ORF">AB0E65_06970</name>
</gene>
<feature type="compositionally biased region" description="Basic and acidic residues" evidence="1">
    <location>
        <begin position="60"/>
        <end position="70"/>
    </location>
</feature>
<evidence type="ECO:0000313" key="3">
    <source>
        <dbReference type="Proteomes" id="UP001550850"/>
    </source>
</evidence>
<comment type="caution">
    <text evidence="2">The sequence shown here is derived from an EMBL/GenBank/DDBJ whole genome shotgun (WGS) entry which is preliminary data.</text>
</comment>
<evidence type="ECO:0000313" key="2">
    <source>
        <dbReference type="EMBL" id="MEU3553951.1"/>
    </source>
</evidence>
<name>A0ABV2YDZ5_9ACTN</name>
<dbReference type="RefSeq" id="WP_108956077.1">
    <property type="nucleotide sequence ID" value="NZ_BEVZ01000007.1"/>
</dbReference>
<sequence length="265" mass="28835">MPEEPGLLASRWWPPAPPGAADWLRELCGDGLTGFMPPAMPDAVWVLNAMYEHQSGPGEVSHDDHHRARPADGSVQRHVVGDVDLDAETIVTGGGLGRARHPGPGRRRLRWAELARRTGDPVVPEGVLPCFRCFPSAKKGGSWPLGVVPPTEGSLDRETWTRLIAVLTDHSPVGPDTPCLAYYSPLTRGDFDTLDVRAGRLGDAEALYDCPEADFSPSNLWAADHSWVLCTDYDLWGTKVAGPPSLVEAVLHDPELEALRLPWAH</sequence>